<gene>
    <name evidence="1" type="ORF">NBO_52g0016</name>
</gene>
<organism evidence="1 2">
    <name type="scientific">Nosema bombycis (strain CQ1 / CVCC 102059)</name>
    <name type="common">Microsporidian parasite</name>
    <name type="synonym">Pebrine of silkworm</name>
    <dbReference type="NCBI Taxonomy" id="578461"/>
    <lineage>
        <taxon>Eukaryota</taxon>
        <taxon>Fungi</taxon>
        <taxon>Fungi incertae sedis</taxon>
        <taxon>Microsporidia</taxon>
        <taxon>Nosematidae</taxon>
        <taxon>Nosema</taxon>
    </lineage>
</organism>
<dbReference type="AlphaFoldDB" id="R0MIF7"/>
<name>R0MIF7_NOSB1</name>
<dbReference type="VEuPathDB" id="MicrosporidiaDB:NBO_52g0016"/>
<evidence type="ECO:0000313" key="2">
    <source>
        <dbReference type="Proteomes" id="UP000016927"/>
    </source>
</evidence>
<keyword evidence="2" id="KW-1185">Reference proteome</keyword>
<protein>
    <submittedName>
        <fullName evidence="1">Uncharacterized protein</fullName>
    </submittedName>
</protein>
<proteinExistence type="predicted"/>
<reference evidence="1 2" key="1">
    <citation type="journal article" date="2013" name="BMC Genomics">
        <title>Comparative genomics of parasitic silkworm microsporidia reveal an association between genome expansion and host adaptation.</title>
        <authorList>
            <person name="Pan G."/>
            <person name="Xu J."/>
            <person name="Li T."/>
            <person name="Xia Q."/>
            <person name="Liu S.L."/>
            <person name="Zhang G."/>
            <person name="Li S."/>
            <person name="Li C."/>
            <person name="Liu H."/>
            <person name="Yang L."/>
            <person name="Liu T."/>
            <person name="Zhang X."/>
            <person name="Wu Z."/>
            <person name="Fan W."/>
            <person name="Dang X."/>
            <person name="Xiang H."/>
            <person name="Tao M."/>
            <person name="Li Y."/>
            <person name="Hu J."/>
            <person name="Li Z."/>
            <person name="Lin L."/>
            <person name="Luo J."/>
            <person name="Geng L."/>
            <person name="Wang L."/>
            <person name="Long M."/>
            <person name="Wan Y."/>
            <person name="He N."/>
            <person name="Zhang Z."/>
            <person name="Lu C."/>
            <person name="Keeling P.J."/>
            <person name="Wang J."/>
            <person name="Xiang Z."/>
            <person name="Zhou Z."/>
        </authorList>
    </citation>
    <scope>NUCLEOTIDE SEQUENCE [LARGE SCALE GENOMIC DNA]</scope>
    <source>
        <strain evidence="2">CQ1 / CVCC 102059</strain>
    </source>
</reference>
<dbReference type="EMBL" id="KB908960">
    <property type="protein sequence ID" value="EOB13925.1"/>
    <property type="molecule type" value="Genomic_DNA"/>
</dbReference>
<dbReference type="HOGENOM" id="CLU_731773_0_0_1"/>
<accession>R0MIF7</accession>
<sequence>MHTATKDNVIMDIVNGSKFIFVLEEVRKLSNLENVSFLDIHKISQATFRVDHNRMNNNSLDNNELDVNELDYNEVNTGLDNNGVDANELDVNRLDNNNLDNNGINNEVNYGVCYRIDINRRDNDANRSMDNNFQFKPALNKNNTRPFTHDINPTLNCKSRLKIYSDTEYGKNYLLESIHTRLRHQELLCFIQNYEFTKIEISKSIKRSFCGDTGGVFIEFRTLEPDDFRLILLEQSKKVFLDIHKIITTRPFVLVLPISNFTLKLYPKYKINNFLELKMVNLPYKYANESLINCDIGLNRNQKFLFPFLVSDNRNDLIIYWEKQESVSGYLRNKETTVEIKGNGNIRADEGEYSIVYKNNGKKKRNIKIFMGCTRKGM</sequence>
<dbReference type="Proteomes" id="UP000016927">
    <property type="component" value="Unassembled WGS sequence"/>
</dbReference>
<evidence type="ECO:0000313" key="1">
    <source>
        <dbReference type="EMBL" id="EOB13925.1"/>
    </source>
</evidence>